<dbReference type="Pfam" id="PF23544">
    <property type="entry name" value="AtuA_ferredoxin"/>
    <property type="match status" value="1"/>
</dbReference>
<evidence type="ECO:0000313" key="4">
    <source>
        <dbReference type="EMBL" id="ROO85329.1"/>
    </source>
</evidence>
<feature type="region of interest" description="Disordered" evidence="1">
    <location>
        <begin position="466"/>
        <end position="485"/>
    </location>
</feature>
<organism evidence="4 5">
    <name type="scientific">Actinocorallia herbida</name>
    <dbReference type="NCBI Taxonomy" id="58109"/>
    <lineage>
        <taxon>Bacteria</taxon>
        <taxon>Bacillati</taxon>
        <taxon>Actinomycetota</taxon>
        <taxon>Actinomycetes</taxon>
        <taxon>Streptosporangiales</taxon>
        <taxon>Thermomonosporaceae</taxon>
        <taxon>Actinocorallia</taxon>
    </lineage>
</organism>
<sequence length="602" mass="63019">MTRRPVRIANFSGYLGDRHGALDEVMAGDAVDVLVGDYLAEVTLASLSARHRADPAKGYVGYFLGQIRPHLAAIAERGTKVVTNAGAFHPAGLAEALRAVISTEGLPLRVAHIEGDNLLPHLAELREAGHDLAHLDTGAPLASWGAEPISANAYLGGRGIAAALEAGADIVICGRVTDASLTSGPAAWWHGWAEDAWDALAGAVLAGHIIECGPHATGGNFTGFAVIPGGSANVPGALRPGYPLAEVAADGSSVITKHADHPGAVTVDTVTAQLVYEIQGPDYLNPDVTVHLADVRLRQAGPDRVEVSGTTGSAPPPTTKVALFAPIGHQIVMTAYLTGLRIAEKHALLAAQIRDLAAPGVEDLDVTLLGTAAADPRSQWEATVPVRIMATAKERAPLEYANFAARVNALFLGSVPGFFIDTAAAPALAPQPRIEYWPGLLPLEAVEHRAVLDDGRRIGIAPPKITQGFAGQPVQPEPAPYPSGRTERAPLGRIAFARSGDKGGNSNVGVWTADPEAWPWLRAALGTDAIRGLLPETADLEIVRHEFPHLRAVHFVLRGLLGVGGSSNLRVDQVGKAVGEYLLARVVDIPVELLDRRPATAG</sequence>
<evidence type="ECO:0000259" key="3">
    <source>
        <dbReference type="Pfam" id="PF23544"/>
    </source>
</evidence>
<dbReference type="PANTHER" id="PTHR47585">
    <property type="match status" value="1"/>
</dbReference>
<evidence type="ECO:0000259" key="2">
    <source>
        <dbReference type="Pfam" id="PF07287"/>
    </source>
</evidence>
<dbReference type="InterPro" id="IPR010839">
    <property type="entry name" value="AtuA_N"/>
</dbReference>
<dbReference type="Proteomes" id="UP000272400">
    <property type="component" value="Unassembled WGS sequence"/>
</dbReference>
<feature type="domain" description="Acyclic terpene utilisation N-terminal" evidence="2">
    <location>
        <begin position="6"/>
        <end position="451"/>
    </location>
</feature>
<gene>
    <name evidence="4" type="ORF">EDD29_2872</name>
</gene>
<dbReference type="AlphaFoldDB" id="A0A3N1CVJ5"/>
<proteinExistence type="predicted"/>
<accession>A0A3N1CVJ5</accession>
<keyword evidence="5" id="KW-1185">Reference proteome</keyword>
<dbReference type="Pfam" id="PF07287">
    <property type="entry name" value="AtuA"/>
    <property type="match status" value="1"/>
</dbReference>
<comment type="caution">
    <text evidence="4">The sequence shown here is derived from an EMBL/GenBank/DDBJ whole genome shotgun (WGS) entry which is preliminary data.</text>
</comment>
<dbReference type="PANTHER" id="PTHR47585:SF1">
    <property type="entry name" value="DUF1446 DOMAIN-CONTAINING PROTEIN"/>
    <property type="match status" value="1"/>
</dbReference>
<evidence type="ECO:0000256" key="1">
    <source>
        <dbReference type="SAM" id="MobiDB-lite"/>
    </source>
</evidence>
<dbReference type="EMBL" id="RJKE01000001">
    <property type="protein sequence ID" value="ROO85329.1"/>
    <property type="molecule type" value="Genomic_DNA"/>
</dbReference>
<reference evidence="4 5" key="1">
    <citation type="submission" date="2018-11" db="EMBL/GenBank/DDBJ databases">
        <title>Sequencing the genomes of 1000 actinobacteria strains.</title>
        <authorList>
            <person name="Klenk H.-P."/>
        </authorList>
    </citation>
    <scope>NUCLEOTIDE SEQUENCE [LARGE SCALE GENOMIC DNA]</scope>
    <source>
        <strain evidence="4 5">DSM 44254</strain>
    </source>
</reference>
<dbReference type="RefSeq" id="WP_123664851.1">
    <property type="nucleotide sequence ID" value="NZ_RJKE01000001.1"/>
</dbReference>
<name>A0A3N1CVJ5_9ACTN</name>
<protein>
    <submittedName>
        <fullName evidence="4">Uncharacterized protein DUF1446</fullName>
    </submittedName>
</protein>
<feature type="domain" description="AtuA-like ferredoxin-fold" evidence="3">
    <location>
        <begin position="490"/>
        <end position="586"/>
    </location>
</feature>
<dbReference type="InterPro" id="IPR056362">
    <property type="entry name" value="AtuA-like_ferredoxin_dom"/>
</dbReference>
<dbReference type="OrthoDB" id="3959640at2"/>
<evidence type="ECO:0000313" key="5">
    <source>
        <dbReference type="Proteomes" id="UP000272400"/>
    </source>
</evidence>